<protein>
    <submittedName>
        <fullName evidence="3">Transporter substrate-binding domain-containing protein</fullName>
    </submittedName>
</protein>
<evidence type="ECO:0000313" key="3">
    <source>
        <dbReference type="EMBL" id="TMI93871.1"/>
    </source>
</evidence>
<dbReference type="PANTHER" id="PTHR35936:SF17">
    <property type="entry name" value="ARGININE-BINDING EXTRACELLULAR PROTEIN ARTP"/>
    <property type="match status" value="1"/>
</dbReference>
<dbReference type="Proteomes" id="UP000318509">
    <property type="component" value="Unassembled WGS sequence"/>
</dbReference>
<comment type="caution">
    <text evidence="3">The sequence shown here is derived from an EMBL/GenBank/DDBJ whole genome shotgun (WGS) entry which is preliminary data.</text>
</comment>
<keyword evidence="1" id="KW-0732">Signal</keyword>
<name>A0A537KDM7_9BACT</name>
<dbReference type="SUPFAM" id="SSF53850">
    <property type="entry name" value="Periplasmic binding protein-like II"/>
    <property type="match status" value="1"/>
</dbReference>
<dbReference type="AlphaFoldDB" id="A0A537KDM7"/>
<evidence type="ECO:0000256" key="1">
    <source>
        <dbReference type="ARBA" id="ARBA00022729"/>
    </source>
</evidence>
<dbReference type="EMBL" id="VBAK01000014">
    <property type="protein sequence ID" value="TMI93871.1"/>
    <property type="molecule type" value="Genomic_DNA"/>
</dbReference>
<evidence type="ECO:0000259" key="2">
    <source>
        <dbReference type="SMART" id="SM00062"/>
    </source>
</evidence>
<sequence length="273" mass="29576">MRGHLRLASVGIVIAVLAAVALVVDRRQGPVSGQNEEILQKVLRTHVLTVGTISGNPPWSITKPNGELDGYDIAIAKLIGHDLNAKVNFVVTSGAGRIPALQTRKVDLVLAELNYTGPRSLAVAYTQVYSNPISQFLVKASSPYKTIQSLNSPAVTLGYALGGNEAQIWPAMLPNAKLQAFTTVADAEQALLSGRVTATGETDILNRELIKAHPGLLRAINPAYIKGFVGIGLPYGDFDWWLWLDRWVAYFNYTGQNQKLWDQYMGGGSPLVP</sequence>
<gene>
    <name evidence="3" type="ORF">E6H00_00570</name>
</gene>
<organism evidence="3 4">
    <name type="scientific">Candidatus Segetimicrobium genomatis</name>
    <dbReference type="NCBI Taxonomy" id="2569760"/>
    <lineage>
        <taxon>Bacteria</taxon>
        <taxon>Bacillati</taxon>
        <taxon>Candidatus Sysuimicrobiota</taxon>
        <taxon>Candidatus Sysuimicrobiia</taxon>
        <taxon>Candidatus Sysuimicrobiales</taxon>
        <taxon>Candidatus Segetimicrobiaceae</taxon>
        <taxon>Candidatus Segetimicrobium</taxon>
    </lineage>
</organism>
<dbReference type="PANTHER" id="PTHR35936">
    <property type="entry name" value="MEMBRANE-BOUND LYTIC MUREIN TRANSGLYCOSYLASE F"/>
    <property type="match status" value="1"/>
</dbReference>
<dbReference type="SMART" id="SM00062">
    <property type="entry name" value="PBPb"/>
    <property type="match status" value="1"/>
</dbReference>
<evidence type="ECO:0000313" key="4">
    <source>
        <dbReference type="Proteomes" id="UP000318509"/>
    </source>
</evidence>
<dbReference type="InterPro" id="IPR001638">
    <property type="entry name" value="Solute-binding_3/MltF_N"/>
</dbReference>
<dbReference type="Gene3D" id="3.40.190.10">
    <property type="entry name" value="Periplasmic binding protein-like II"/>
    <property type="match status" value="2"/>
</dbReference>
<dbReference type="Pfam" id="PF00497">
    <property type="entry name" value="SBP_bac_3"/>
    <property type="match status" value="1"/>
</dbReference>
<reference evidence="3 4" key="1">
    <citation type="journal article" date="2019" name="Nat. Microbiol.">
        <title>Mediterranean grassland soil C-N compound turnover is dependent on rainfall and depth, and is mediated by genomically divergent microorganisms.</title>
        <authorList>
            <person name="Diamond S."/>
            <person name="Andeer P.F."/>
            <person name="Li Z."/>
            <person name="Crits-Christoph A."/>
            <person name="Burstein D."/>
            <person name="Anantharaman K."/>
            <person name="Lane K.R."/>
            <person name="Thomas B.C."/>
            <person name="Pan C."/>
            <person name="Northen T.R."/>
            <person name="Banfield J.F."/>
        </authorList>
    </citation>
    <scope>NUCLEOTIDE SEQUENCE [LARGE SCALE GENOMIC DNA]</scope>
    <source>
        <strain evidence="3">NP_3</strain>
    </source>
</reference>
<accession>A0A537KDM7</accession>
<proteinExistence type="predicted"/>
<feature type="domain" description="Solute-binding protein family 3/N-terminal" evidence="2">
    <location>
        <begin position="47"/>
        <end position="268"/>
    </location>
</feature>